<dbReference type="RefSeq" id="WP_133442517.1">
    <property type="nucleotide sequence ID" value="NZ_CP034726.1"/>
</dbReference>
<evidence type="ECO:0000256" key="1">
    <source>
        <dbReference type="ARBA" id="ARBA00005417"/>
    </source>
</evidence>
<dbReference type="Proteomes" id="UP000294321">
    <property type="component" value="Chromosome"/>
</dbReference>
<dbReference type="Pfam" id="PF00005">
    <property type="entry name" value="ABC_tran"/>
    <property type="match status" value="1"/>
</dbReference>
<evidence type="ECO:0000313" key="6">
    <source>
        <dbReference type="EMBL" id="QBP18960.1"/>
    </source>
</evidence>
<dbReference type="InterPro" id="IPR027417">
    <property type="entry name" value="P-loop_NTPase"/>
</dbReference>
<dbReference type="AlphaFoldDB" id="A0A4P6ZP86"/>
<protein>
    <submittedName>
        <fullName evidence="6">ATP-binding cassette domain-containing protein</fullName>
    </submittedName>
</protein>
<evidence type="ECO:0000256" key="4">
    <source>
        <dbReference type="ARBA" id="ARBA00022840"/>
    </source>
</evidence>
<dbReference type="InterPro" id="IPR003593">
    <property type="entry name" value="AAA+_ATPase"/>
</dbReference>
<keyword evidence="2" id="KW-0813">Transport</keyword>
<comment type="similarity">
    <text evidence="1">Belongs to the ABC transporter superfamily.</text>
</comment>
<keyword evidence="3" id="KW-0547">Nucleotide-binding</keyword>
<keyword evidence="4 6" id="KW-0067">ATP-binding</keyword>
<name>A0A4P6ZP86_9LACO</name>
<proteinExistence type="inferred from homology"/>
<dbReference type="GO" id="GO:0005524">
    <property type="term" value="F:ATP binding"/>
    <property type="evidence" value="ECO:0007669"/>
    <property type="project" value="UniProtKB-KW"/>
</dbReference>
<evidence type="ECO:0000259" key="5">
    <source>
        <dbReference type="PROSITE" id="PS50893"/>
    </source>
</evidence>
<dbReference type="EMBL" id="CP034726">
    <property type="protein sequence ID" value="QBP18960.1"/>
    <property type="molecule type" value="Genomic_DNA"/>
</dbReference>
<dbReference type="SUPFAM" id="SSF52540">
    <property type="entry name" value="P-loop containing nucleoside triphosphate hydrolases"/>
    <property type="match status" value="1"/>
</dbReference>
<organism evidence="6 7">
    <name type="scientific">Acetilactobacillus jinshanensis</name>
    <dbReference type="NCBI Taxonomy" id="1720083"/>
    <lineage>
        <taxon>Bacteria</taxon>
        <taxon>Bacillati</taxon>
        <taxon>Bacillota</taxon>
        <taxon>Bacilli</taxon>
        <taxon>Lactobacillales</taxon>
        <taxon>Lactobacillaceae</taxon>
        <taxon>Acetilactobacillus</taxon>
    </lineage>
</organism>
<dbReference type="InterPro" id="IPR003439">
    <property type="entry name" value="ABC_transporter-like_ATP-bd"/>
</dbReference>
<dbReference type="PANTHER" id="PTHR42734:SF17">
    <property type="entry name" value="METAL TRANSPORT SYSTEM ATP-BINDING PROTEIN TM_0124-RELATED"/>
    <property type="match status" value="1"/>
</dbReference>
<dbReference type="SMART" id="SM00382">
    <property type="entry name" value="AAA"/>
    <property type="match status" value="1"/>
</dbReference>
<dbReference type="OrthoDB" id="9806726at2"/>
<accession>A0A4P6ZP86</accession>
<evidence type="ECO:0000256" key="2">
    <source>
        <dbReference type="ARBA" id="ARBA00022448"/>
    </source>
</evidence>
<feature type="domain" description="ABC transporter" evidence="5">
    <location>
        <begin position="5"/>
        <end position="216"/>
    </location>
</feature>
<dbReference type="PANTHER" id="PTHR42734">
    <property type="entry name" value="METAL TRANSPORT SYSTEM ATP-BINDING PROTEIN TM_0124-RELATED"/>
    <property type="match status" value="1"/>
</dbReference>
<keyword evidence="7" id="KW-1185">Reference proteome</keyword>
<dbReference type="Gene3D" id="3.40.50.300">
    <property type="entry name" value="P-loop containing nucleotide triphosphate hydrolases"/>
    <property type="match status" value="1"/>
</dbReference>
<sequence>MKPILIVNHLNVKVGDRTLIRDLSFKIIPGTLTCITGGNGVGKTTLMKTLLRNYSRTGKHVRFTVPRHKVQYIPQFRNIDTEFPLTVKDFVSLSLQDTWLPWLTRREHKALKQTLQLTHLTKLANEPLGEASGGEQQRAFLAQALVTFPKLLIMDETTASLDINAKVALLKLVHDIVKQRHVAVMFITHDPTLVKRFGNYKLRIKNQHGSFEKIGGRN</sequence>
<dbReference type="PROSITE" id="PS50893">
    <property type="entry name" value="ABC_TRANSPORTER_2"/>
    <property type="match status" value="1"/>
</dbReference>
<gene>
    <name evidence="6" type="ORF">ELX58_07705</name>
</gene>
<evidence type="ECO:0000256" key="3">
    <source>
        <dbReference type="ARBA" id="ARBA00022741"/>
    </source>
</evidence>
<dbReference type="KEGG" id="lji:ELX58_07705"/>
<evidence type="ECO:0000313" key="7">
    <source>
        <dbReference type="Proteomes" id="UP000294321"/>
    </source>
</evidence>
<dbReference type="GO" id="GO:0016887">
    <property type="term" value="F:ATP hydrolysis activity"/>
    <property type="evidence" value="ECO:0007669"/>
    <property type="project" value="InterPro"/>
</dbReference>
<reference evidence="7" key="1">
    <citation type="submission" date="2018-12" db="EMBL/GenBank/DDBJ databases">
        <title>A new species of lactobacillus.</title>
        <authorList>
            <person name="Jian Y."/>
            <person name="Xin L."/>
            <person name="Hong Z.J."/>
            <person name="Ming L.Z."/>
            <person name="Hong X.Z."/>
        </authorList>
    </citation>
    <scope>NUCLEOTIDE SEQUENCE [LARGE SCALE GENOMIC DNA]</scope>
    <source>
        <strain evidence="7">HSLZ-75</strain>
    </source>
</reference>
<dbReference type="InterPro" id="IPR050153">
    <property type="entry name" value="Metal_Ion_Import_ABC"/>
</dbReference>